<accession>A0A1I3G298</accession>
<dbReference type="EMBL" id="FOQA01000007">
    <property type="protein sequence ID" value="SFI17281.1"/>
    <property type="molecule type" value="Genomic_DNA"/>
</dbReference>
<dbReference type="RefSeq" id="WP_177208909.1">
    <property type="nucleotide sequence ID" value="NZ_FOQA01000007.1"/>
</dbReference>
<sequence length="198" mass="23027">MIPQTHVIIANEIYHEVNRTLNVTLDKTQLVYGSIKPDIFSGIPKLKHFKPQSFDVICDEIQTISNSTLTNNQPYMSYLSQKIGVITHYIADYFCIPHNDRATYQNHFWEHLKYEGLLHKSFKEKAPFQTHAFELNQNINFTDLTQIKSYLDHLHARYEANEESMDNDVNSSLFAVKSISLLMLQHALSYKEIYKVAA</sequence>
<evidence type="ECO:0000313" key="3">
    <source>
        <dbReference type="Proteomes" id="UP000199287"/>
    </source>
</evidence>
<name>A0A1I3G298_9FIRM</name>
<dbReference type="STRING" id="69895.SAMN05192551_107145"/>
<protein>
    <submittedName>
        <fullName evidence="2">Zinc dependent phospholipase C</fullName>
    </submittedName>
</protein>
<evidence type="ECO:0000259" key="1">
    <source>
        <dbReference type="Pfam" id="PF00882"/>
    </source>
</evidence>
<evidence type="ECO:0000313" key="2">
    <source>
        <dbReference type="EMBL" id="SFI17281.1"/>
    </source>
</evidence>
<dbReference type="InterPro" id="IPR029002">
    <property type="entry name" value="PLPC/GPLD1"/>
</dbReference>
<gene>
    <name evidence="2" type="ORF">SAMN05192551_107145</name>
</gene>
<dbReference type="AlphaFoldDB" id="A0A1I3G298"/>
<organism evidence="2 3">
    <name type="scientific">Tindallia magadiensis</name>
    <dbReference type="NCBI Taxonomy" id="69895"/>
    <lineage>
        <taxon>Bacteria</taxon>
        <taxon>Bacillati</taxon>
        <taxon>Bacillota</taxon>
        <taxon>Clostridia</taxon>
        <taxon>Peptostreptococcales</taxon>
        <taxon>Tindalliaceae</taxon>
        <taxon>Tindallia</taxon>
    </lineage>
</organism>
<keyword evidence="3" id="KW-1185">Reference proteome</keyword>
<feature type="domain" description="Phospholipase C/D" evidence="1">
    <location>
        <begin position="5"/>
        <end position="163"/>
    </location>
</feature>
<dbReference type="Pfam" id="PF00882">
    <property type="entry name" value="Zn_dep_PLPC"/>
    <property type="match status" value="1"/>
</dbReference>
<dbReference type="Proteomes" id="UP000199287">
    <property type="component" value="Unassembled WGS sequence"/>
</dbReference>
<reference evidence="3" key="1">
    <citation type="submission" date="2016-10" db="EMBL/GenBank/DDBJ databases">
        <authorList>
            <person name="Varghese N."/>
            <person name="Submissions S."/>
        </authorList>
    </citation>
    <scope>NUCLEOTIDE SEQUENCE [LARGE SCALE GENOMIC DNA]</scope>
    <source>
        <strain evidence="3">Z-7934</strain>
    </source>
</reference>
<proteinExistence type="predicted"/>